<evidence type="ECO:0000313" key="14">
    <source>
        <dbReference type="Proteomes" id="UP000663856"/>
    </source>
</evidence>
<protein>
    <recommendedName>
        <fullName evidence="3">Paramyosin</fullName>
    </recommendedName>
</protein>
<keyword evidence="6 10" id="KW-0175">Coiled coil</keyword>
<evidence type="ECO:0000256" key="1">
    <source>
        <dbReference type="ARBA" id="ARBA00004657"/>
    </source>
</evidence>
<dbReference type="Proteomes" id="UP000663866">
    <property type="component" value="Unassembled WGS sequence"/>
</dbReference>
<evidence type="ECO:0000256" key="9">
    <source>
        <dbReference type="ARBA" id="ARBA00023179"/>
    </source>
</evidence>
<dbReference type="InterPro" id="IPR002928">
    <property type="entry name" value="Myosin_tail"/>
</dbReference>
<feature type="coiled-coil region" evidence="10">
    <location>
        <begin position="3"/>
        <end position="164"/>
    </location>
</feature>
<keyword evidence="5" id="KW-0963">Cytoplasm</keyword>
<dbReference type="Pfam" id="PF01576">
    <property type="entry name" value="Myosin_tail_1"/>
    <property type="match status" value="1"/>
</dbReference>
<reference evidence="12" key="1">
    <citation type="submission" date="2021-02" db="EMBL/GenBank/DDBJ databases">
        <authorList>
            <person name="Nowell W R."/>
        </authorList>
    </citation>
    <scope>NUCLEOTIDE SEQUENCE</scope>
</reference>
<dbReference type="PANTHER" id="PTHR46349:SF6">
    <property type="entry name" value="MYOSIN-6-LIKE"/>
    <property type="match status" value="1"/>
</dbReference>
<dbReference type="EMBL" id="CAJOBG010002327">
    <property type="protein sequence ID" value="CAF3999275.1"/>
    <property type="molecule type" value="Genomic_DNA"/>
</dbReference>
<dbReference type="GO" id="GO:0016459">
    <property type="term" value="C:myosin complex"/>
    <property type="evidence" value="ECO:0007669"/>
    <property type="project" value="UniProtKB-KW"/>
</dbReference>
<feature type="coiled-coil region" evidence="10">
    <location>
        <begin position="242"/>
        <end position="812"/>
    </location>
</feature>
<organism evidence="12 14">
    <name type="scientific">Rotaria magnacalcarata</name>
    <dbReference type="NCBI Taxonomy" id="392030"/>
    <lineage>
        <taxon>Eukaryota</taxon>
        <taxon>Metazoa</taxon>
        <taxon>Spiralia</taxon>
        <taxon>Gnathifera</taxon>
        <taxon>Rotifera</taxon>
        <taxon>Eurotatoria</taxon>
        <taxon>Bdelloidea</taxon>
        <taxon>Philodinida</taxon>
        <taxon>Philodinidae</taxon>
        <taxon>Rotaria</taxon>
    </lineage>
</organism>
<keyword evidence="4" id="KW-0787">Thick filament</keyword>
<evidence type="ECO:0000256" key="2">
    <source>
        <dbReference type="ARBA" id="ARBA00008447"/>
    </source>
</evidence>
<dbReference type="PANTHER" id="PTHR46349">
    <property type="entry name" value="CINGULIN-LIKE PROTEIN 1-RELATED"/>
    <property type="match status" value="1"/>
</dbReference>
<evidence type="ECO:0000259" key="11">
    <source>
        <dbReference type="Pfam" id="PF01576"/>
    </source>
</evidence>
<evidence type="ECO:0000256" key="7">
    <source>
        <dbReference type="ARBA" id="ARBA00023123"/>
    </source>
</evidence>
<gene>
    <name evidence="13" type="ORF">OVN521_LOCUS14946</name>
    <name evidence="12" type="ORF">WKI299_LOCUS37022</name>
</gene>
<dbReference type="Gene3D" id="1.20.5.370">
    <property type="match status" value="1"/>
</dbReference>
<dbReference type="GO" id="GO:0030016">
    <property type="term" value="C:myofibril"/>
    <property type="evidence" value="ECO:0007669"/>
    <property type="project" value="UniProtKB-SubCell"/>
</dbReference>
<dbReference type="GO" id="GO:0032982">
    <property type="term" value="C:myosin filament"/>
    <property type="evidence" value="ECO:0007669"/>
    <property type="project" value="UniProtKB-KW"/>
</dbReference>
<evidence type="ECO:0000256" key="8">
    <source>
        <dbReference type="ARBA" id="ARBA00023175"/>
    </source>
</evidence>
<dbReference type="Gene3D" id="1.20.5.340">
    <property type="match status" value="1"/>
</dbReference>
<feature type="domain" description="Myosin tail" evidence="11">
    <location>
        <begin position="7"/>
        <end position="811"/>
    </location>
</feature>
<comment type="similarity">
    <text evidence="2">Belongs to the paramyosin family.</text>
</comment>
<proteinExistence type="inferred from homology"/>
<dbReference type="EMBL" id="CAJNRF010018196">
    <property type="protein sequence ID" value="CAF2250660.1"/>
    <property type="molecule type" value="Genomic_DNA"/>
</dbReference>
<sequence length="825" mass="97284">MTEAILANRLRDLEEEIKMERDVRYRQEKELTNLRIDFDEIEQQLDEITNARDREIDNNKRFKQEIHDLRQKLELQSAENDESQNTLRRRFQDSLSELTSQVEALSKGKTRHEKENKSYILEIEELKNEVESLGKAKSQAVSVSKELEGKLIEMNGKVDDAIRQLTDSNTVKSRLVEENLSFSRRIETLEFELVSIQTIYKRIQGDYEEARLHLESEMATNRTLQSTVKTFQMDLESTKLQLDDEIEAKVELQKLLIKIQEESRHLRDRLEREIEGKNEEIEDQRRKFNARITEVQEQLTEVLAKASNLEKAKQRLQGELDKLNGDIEKYRKRADEAVRRNKQLEKEVDESRQRLNQLNAELASAVQANHNYQSELLKVKSLNEQFTEQIEIITRDKRRLQDEMDFALNQISDLNTRIGDMDRLRKQLEAEKLSLGSAIEEYREQIHIEITKYNVLNASIDKLRSDLEKKIMEKDEELESLRTNQRKQLELMQAQMEELEVRYRTETSRIKSKLQNEIDEIRIRYDSLKKIKSEMENHLKKLQGNIKEAQDRLIEEQTTHAATRELLNASEKRFVLLRAEIDELRALLDRSEKARKTTELELHDSDQRLTEANSLTSRAYAERKKFEADAMQYQGEIHDVRQELKIVDERARKLAAELIHRDEEIRHERERTAETEASKRSLDQQLRDCSAKIDEAEAYARAEGKRIAAKYEGRLGQLETEIDLERGRYQELLKELRRNERRVKELLSQVDEEQAKVLSLTDTLGKTNDRLRVYKSQIESAESSATLVLTRARRLERELDDAEQRAEVVSTTLIRSRSVHRNDYN</sequence>
<comment type="subcellular location">
    <subcellularLocation>
        <location evidence="1">Cytoplasm</location>
        <location evidence="1">Myofibril</location>
    </subcellularLocation>
</comment>
<accession>A0A817AGL7</accession>
<keyword evidence="15" id="KW-1185">Reference proteome</keyword>
<dbReference type="AlphaFoldDB" id="A0A817AGL7"/>
<evidence type="ECO:0000256" key="4">
    <source>
        <dbReference type="ARBA" id="ARBA00022433"/>
    </source>
</evidence>
<dbReference type="Proteomes" id="UP000663856">
    <property type="component" value="Unassembled WGS sequence"/>
</dbReference>
<evidence type="ECO:0000256" key="10">
    <source>
        <dbReference type="SAM" id="Coils"/>
    </source>
</evidence>
<dbReference type="SUPFAM" id="SSF57997">
    <property type="entry name" value="Tropomyosin"/>
    <property type="match status" value="1"/>
</dbReference>
<evidence type="ECO:0000256" key="6">
    <source>
        <dbReference type="ARBA" id="ARBA00023054"/>
    </source>
</evidence>
<evidence type="ECO:0000256" key="5">
    <source>
        <dbReference type="ARBA" id="ARBA00022490"/>
    </source>
</evidence>
<keyword evidence="9" id="KW-0514">Muscle protein</keyword>
<evidence type="ECO:0000313" key="13">
    <source>
        <dbReference type="EMBL" id="CAF3999275.1"/>
    </source>
</evidence>
<name>A0A817AGL7_9BILA</name>
<keyword evidence="7" id="KW-0518">Myosin</keyword>
<dbReference type="InterPro" id="IPR014751">
    <property type="entry name" value="XRCC4-like_C"/>
</dbReference>
<keyword evidence="8" id="KW-0505">Motor protein</keyword>
<evidence type="ECO:0000313" key="15">
    <source>
        <dbReference type="Proteomes" id="UP000663866"/>
    </source>
</evidence>
<dbReference type="SUPFAM" id="SSF90257">
    <property type="entry name" value="Myosin rod fragments"/>
    <property type="match status" value="1"/>
</dbReference>
<evidence type="ECO:0000256" key="3">
    <source>
        <dbReference type="ARBA" id="ARBA00018623"/>
    </source>
</evidence>
<comment type="caution">
    <text evidence="12">The sequence shown here is derived from an EMBL/GenBank/DDBJ whole genome shotgun (WGS) entry which is preliminary data.</text>
</comment>
<evidence type="ECO:0000313" key="12">
    <source>
        <dbReference type="EMBL" id="CAF2250660.1"/>
    </source>
</evidence>